<accession>A0A345WYG6</accession>
<dbReference type="AlphaFoldDB" id="A0A345WYG6"/>
<protein>
    <submittedName>
        <fullName evidence="1">Uncharacterized protein</fullName>
    </submittedName>
</protein>
<organism evidence="1">
    <name type="scientific">Klebsiella pneumoniae</name>
    <dbReference type="NCBI Taxonomy" id="573"/>
    <lineage>
        <taxon>Bacteria</taxon>
        <taxon>Pseudomonadati</taxon>
        <taxon>Pseudomonadota</taxon>
        <taxon>Gammaproteobacteria</taxon>
        <taxon>Enterobacterales</taxon>
        <taxon>Enterobacteriaceae</taxon>
        <taxon>Klebsiella/Raoultella group</taxon>
        <taxon>Klebsiella</taxon>
        <taxon>Klebsiella pneumoniae complex</taxon>
    </lineage>
</organism>
<geneLocation type="plasmid" evidence="1">
    <name>pNDM-TJ03</name>
</geneLocation>
<dbReference type="EMBL" id="MG845201">
    <property type="protein sequence ID" value="AXJ98719.1"/>
    <property type="molecule type" value="Genomic_DNA"/>
</dbReference>
<evidence type="ECO:0000313" key="1">
    <source>
        <dbReference type="EMBL" id="AXJ98719.1"/>
    </source>
</evidence>
<name>A0A345WYG6_KLEPN</name>
<sequence length="48" mass="5229">MSDPPAALPVSHYKYSKASSKPPFSNMQQSDFSPRTKKVTYIGIVPGS</sequence>
<keyword evidence="1" id="KW-0614">Plasmid</keyword>
<proteinExistence type="predicted"/>
<reference evidence="1" key="1">
    <citation type="submission" date="2018-01" db="EMBL/GenBank/DDBJ databases">
        <title>Complete sequencing of a NDM-1 plasmid.</title>
        <authorList>
            <person name="Dong D."/>
            <person name="Jia N."/>
            <person name="Zhang H."/>
            <person name="Zhao H."/>
            <person name="Liu Z."/>
            <person name="Zhu Y."/>
        </authorList>
    </citation>
    <scope>NUCLEOTIDE SEQUENCE</scope>
    <source>
        <strain evidence="1">TJ03</strain>
        <plasmid evidence="1">pNDM-TJ03</plasmid>
    </source>
</reference>